<reference evidence="4" key="1">
    <citation type="submission" date="2020-11" db="EMBL/GenBank/DDBJ databases">
        <title>Adaptations for nitrogen fixation in a non-lichenized fungal sporocarp promotes dispersal by wood-feeding termites.</title>
        <authorList>
            <consortium name="DOE Joint Genome Institute"/>
            <person name="Koch R.A."/>
            <person name="Yoon G."/>
            <person name="Arayal U."/>
            <person name="Lail K."/>
            <person name="Amirebrahimi M."/>
            <person name="Labutti K."/>
            <person name="Lipzen A."/>
            <person name="Riley R."/>
            <person name="Barry K."/>
            <person name="Henrissat B."/>
            <person name="Grigoriev I.V."/>
            <person name="Herr J.R."/>
            <person name="Aime M.C."/>
        </authorList>
    </citation>
    <scope>NUCLEOTIDE SEQUENCE</scope>
    <source>
        <strain evidence="4">MCA 3950</strain>
    </source>
</reference>
<feature type="non-terminal residue" evidence="4">
    <location>
        <position position="1"/>
    </location>
</feature>
<dbReference type="InterPro" id="IPR012132">
    <property type="entry name" value="GMC_OxRdtase"/>
</dbReference>
<dbReference type="GO" id="GO:0016614">
    <property type="term" value="F:oxidoreductase activity, acting on CH-OH group of donors"/>
    <property type="evidence" value="ECO:0007669"/>
    <property type="project" value="InterPro"/>
</dbReference>
<dbReference type="Gene3D" id="3.50.50.60">
    <property type="entry name" value="FAD/NAD(P)-binding domain"/>
    <property type="match status" value="1"/>
</dbReference>
<proteinExistence type="inferred from homology"/>
<sequence length="148" mass="16392">PSTAKVIRLNSPDHYDSVKCDLGMVSYPEDIAILTKGVRFSVNLAERVRAQGYPIKTYHCPSSDSEADIEKYIRTYARSGYHYSSTCRMAPFDKTHPGVVDDELRVHGLRVCDASIFQDVTAAHPMAPIVAITEKCASSIKRAQAKSK</sequence>
<dbReference type="GO" id="GO:0050660">
    <property type="term" value="F:flavin adenine dinucleotide binding"/>
    <property type="evidence" value="ECO:0007669"/>
    <property type="project" value="InterPro"/>
</dbReference>
<organism evidence="4 5">
    <name type="scientific">Guyanagaster necrorhizus</name>
    <dbReference type="NCBI Taxonomy" id="856835"/>
    <lineage>
        <taxon>Eukaryota</taxon>
        <taxon>Fungi</taxon>
        <taxon>Dikarya</taxon>
        <taxon>Basidiomycota</taxon>
        <taxon>Agaricomycotina</taxon>
        <taxon>Agaricomycetes</taxon>
        <taxon>Agaricomycetidae</taxon>
        <taxon>Agaricales</taxon>
        <taxon>Marasmiineae</taxon>
        <taxon>Physalacriaceae</taxon>
        <taxon>Guyanagaster</taxon>
    </lineage>
</organism>
<dbReference type="Proteomes" id="UP000812287">
    <property type="component" value="Unassembled WGS sequence"/>
</dbReference>
<comment type="cofactor">
    <cofactor evidence="1">
        <name>FAD</name>
        <dbReference type="ChEBI" id="CHEBI:57692"/>
    </cofactor>
</comment>
<dbReference type="SUPFAM" id="SSF54373">
    <property type="entry name" value="FAD-linked reductases, C-terminal domain"/>
    <property type="match status" value="1"/>
</dbReference>
<dbReference type="PANTHER" id="PTHR11552">
    <property type="entry name" value="GLUCOSE-METHANOL-CHOLINE GMC OXIDOREDUCTASE"/>
    <property type="match status" value="1"/>
</dbReference>
<dbReference type="SUPFAM" id="SSF51905">
    <property type="entry name" value="FAD/NAD(P)-binding domain"/>
    <property type="match status" value="1"/>
</dbReference>
<dbReference type="InterPro" id="IPR036188">
    <property type="entry name" value="FAD/NAD-bd_sf"/>
</dbReference>
<dbReference type="Pfam" id="PF05199">
    <property type="entry name" value="GMC_oxred_C"/>
    <property type="match status" value="1"/>
</dbReference>
<dbReference type="EMBL" id="MU250570">
    <property type="protein sequence ID" value="KAG7440529.1"/>
    <property type="molecule type" value="Genomic_DNA"/>
</dbReference>
<dbReference type="AlphaFoldDB" id="A0A9P7VGZ4"/>
<dbReference type="InterPro" id="IPR007867">
    <property type="entry name" value="GMC_OxRtase_C"/>
</dbReference>
<evidence type="ECO:0000259" key="3">
    <source>
        <dbReference type="Pfam" id="PF05199"/>
    </source>
</evidence>
<comment type="similarity">
    <text evidence="2">Belongs to the GMC oxidoreductase family.</text>
</comment>
<evidence type="ECO:0000313" key="4">
    <source>
        <dbReference type="EMBL" id="KAG7440529.1"/>
    </source>
</evidence>
<evidence type="ECO:0000313" key="5">
    <source>
        <dbReference type="Proteomes" id="UP000812287"/>
    </source>
</evidence>
<keyword evidence="5" id="KW-1185">Reference proteome</keyword>
<comment type="caution">
    <text evidence="4">The sequence shown here is derived from an EMBL/GenBank/DDBJ whole genome shotgun (WGS) entry which is preliminary data.</text>
</comment>
<gene>
    <name evidence="4" type="ORF">BT62DRAFT_910427</name>
</gene>
<evidence type="ECO:0000256" key="2">
    <source>
        <dbReference type="ARBA" id="ARBA00010790"/>
    </source>
</evidence>
<dbReference type="GeneID" id="66106092"/>
<dbReference type="PANTHER" id="PTHR11552:SF219">
    <property type="entry name" value="GLUCOSE-METHANOL-CHOLINE OXIDOREDUCTASE N-TERMINAL DOMAIN-CONTAINING PROTEIN"/>
    <property type="match status" value="1"/>
</dbReference>
<dbReference type="OrthoDB" id="269227at2759"/>
<protein>
    <submittedName>
        <fullName evidence="4">GMC oxidoreductase</fullName>
    </submittedName>
</protein>
<name>A0A9P7VGZ4_9AGAR</name>
<dbReference type="Gene3D" id="3.30.560.10">
    <property type="entry name" value="Glucose Oxidase, domain 3"/>
    <property type="match status" value="1"/>
</dbReference>
<feature type="domain" description="Glucose-methanol-choline oxidoreductase C-terminal" evidence="3">
    <location>
        <begin position="7"/>
        <end position="132"/>
    </location>
</feature>
<evidence type="ECO:0000256" key="1">
    <source>
        <dbReference type="ARBA" id="ARBA00001974"/>
    </source>
</evidence>
<accession>A0A9P7VGZ4</accession>
<dbReference type="RefSeq" id="XP_043034029.1">
    <property type="nucleotide sequence ID" value="XM_043183795.1"/>
</dbReference>